<keyword evidence="7" id="KW-1185">Reference proteome</keyword>
<dbReference type="Pfam" id="PF03480">
    <property type="entry name" value="DctP"/>
    <property type="match status" value="1"/>
</dbReference>
<dbReference type="PANTHER" id="PTHR33376">
    <property type="match status" value="1"/>
</dbReference>
<accession>A0A0A3API0</accession>
<evidence type="ECO:0000256" key="4">
    <source>
        <dbReference type="ARBA" id="ARBA00022729"/>
    </source>
</evidence>
<comment type="caution">
    <text evidence="6">The sequence shown here is derived from an EMBL/GenBank/DDBJ whole genome shotgun (WGS) entry which is preliminary data.</text>
</comment>
<dbReference type="EMBL" id="JSUM01000003">
    <property type="protein sequence ID" value="KGQ71241.1"/>
    <property type="molecule type" value="Genomic_DNA"/>
</dbReference>
<name>A0A0A3API0_9PAST</name>
<evidence type="ECO:0000256" key="2">
    <source>
        <dbReference type="ARBA" id="ARBA00009023"/>
    </source>
</evidence>
<dbReference type="OrthoDB" id="8690069at2"/>
<comment type="subcellular location">
    <subcellularLocation>
        <location evidence="1">Cell envelope</location>
    </subcellularLocation>
</comment>
<keyword evidence="4 5" id="KW-0732">Signal</keyword>
<dbReference type="STRING" id="505317.OA57_03175"/>
<dbReference type="PANTHER" id="PTHR33376:SF4">
    <property type="entry name" value="SIALIC ACID-BINDING PERIPLASMIC PROTEIN SIAP"/>
    <property type="match status" value="1"/>
</dbReference>
<dbReference type="InterPro" id="IPR018389">
    <property type="entry name" value="DctP_fam"/>
</dbReference>
<dbReference type="GO" id="GO:0030288">
    <property type="term" value="C:outer membrane-bounded periplasmic space"/>
    <property type="evidence" value="ECO:0007669"/>
    <property type="project" value="InterPro"/>
</dbReference>
<dbReference type="PROSITE" id="PS51257">
    <property type="entry name" value="PROKAR_LIPOPROTEIN"/>
    <property type="match status" value="1"/>
</dbReference>
<protein>
    <submittedName>
        <fullName evidence="6">C4-dicarboxylate ABC transporter substrate-binding protein</fullName>
    </submittedName>
</protein>
<dbReference type="AlphaFoldDB" id="A0A0A3API0"/>
<evidence type="ECO:0000313" key="6">
    <source>
        <dbReference type="EMBL" id="KGQ71241.1"/>
    </source>
</evidence>
<sequence length="339" mass="37588">MKKRICFKTLLAGAVLFSLMACDDAAQHSQSGQTPKVVKISSVVAATHPSTLALKEVFKPAVESKTNGRYQIDVYDSGQLGDEKQSFDYTRQGIIDMSVLGTVMWSEVPKMSVPDFPFLFTDVAHARKIYQGEVGEEIADSFESSQPIKFLAWMPNGARVFSSSKSLTHPAQFKGQKMRMPNNPIHVKAAELLGANVAIMGLGEVFTALEQGVVDGQDNPLSTFVQQGFYSVNKNIYETNHMISSLELLANAKFWDGLSGEDQAIFLDAAKAASDKSWELYQQSIDSDKKFLAEKGVTVVTPSDADKTQLIEKMQPLYDDLYQKYDWAQALVERIRNTD</sequence>
<dbReference type="RefSeq" id="WP_034613311.1">
    <property type="nucleotide sequence ID" value="NZ_JSUM01000003.1"/>
</dbReference>
<dbReference type="Proteomes" id="UP000030380">
    <property type="component" value="Unassembled WGS sequence"/>
</dbReference>
<dbReference type="InterPro" id="IPR004682">
    <property type="entry name" value="TRAP_DctP"/>
</dbReference>
<reference evidence="6 7" key="1">
    <citation type="submission" date="2014-11" db="EMBL/GenBank/DDBJ databases">
        <title>Draft genome sequence of Chelonobacter oris 1662T, associated with respiratory disease in Hermann's Tortoises.</title>
        <authorList>
            <person name="Kudirkiene E."/>
            <person name="Hansen M.J."/>
            <person name="Bojesen A.M."/>
        </authorList>
    </citation>
    <scope>NUCLEOTIDE SEQUENCE [LARGE SCALE GENOMIC DNA]</scope>
    <source>
        <strain evidence="6 7">1662</strain>
    </source>
</reference>
<evidence type="ECO:0000313" key="7">
    <source>
        <dbReference type="Proteomes" id="UP000030380"/>
    </source>
</evidence>
<dbReference type="NCBIfam" id="TIGR00787">
    <property type="entry name" value="dctP"/>
    <property type="match status" value="1"/>
</dbReference>
<feature type="signal peptide" evidence="5">
    <location>
        <begin position="1"/>
        <end position="21"/>
    </location>
</feature>
<keyword evidence="3" id="KW-0813">Transport</keyword>
<feature type="chain" id="PRO_5001997754" evidence="5">
    <location>
        <begin position="22"/>
        <end position="339"/>
    </location>
</feature>
<dbReference type="CDD" id="cd13603">
    <property type="entry name" value="PBP2_TRAP_Siap_TeaA_like"/>
    <property type="match status" value="1"/>
</dbReference>
<dbReference type="Gene3D" id="3.40.190.170">
    <property type="entry name" value="Bacterial extracellular solute-binding protein, family 7"/>
    <property type="match status" value="1"/>
</dbReference>
<dbReference type="NCBIfam" id="NF037995">
    <property type="entry name" value="TRAP_S1"/>
    <property type="match status" value="1"/>
</dbReference>
<dbReference type="InterPro" id="IPR038404">
    <property type="entry name" value="TRAP_DctP_sf"/>
</dbReference>
<evidence type="ECO:0000256" key="1">
    <source>
        <dbReference type="ARBA" id="ARBA00004196"/>
    </source>
</evidence>
<proteinExistence type="inferred from homology"/>
<dbReference type="PIRSF" id="PIRSF006470">
    <property type="entry name" value="DctB"/>
    <property type="match status" value="1"/>
</dbReference>
<evidence type="ECO:0000256" key="3">
    <source>
        <dbReference type="ARBA" id="ARBA00022448"/>
    </source>
</evidence>
<comment type="similarity">
    <text evidence="2">Belongs to the bacterial solute-binding protein 7 family.</text>
</comment>
<organism evidence="6 7">
    <name type="scientific">Chelonobacter oris</name>
    <dbReference type="NCBI Taxonomy" id="505317"/>
    <lineage>
        <taxon>Bacteria</taxon>
        <taxon>Pseudomonadati</taxon>
        <taxon>Pseudomonadota</taxon>
        <taxon>Gammaproteobacteria</taxon>
        <taxon>Pasteurellales</taxon>
        <taxon>Pasteurellaceae</taxon>
        <taxon>Chelonobacter</taxon>
    </lineage>
</organism>
<dbReference type="GO" id="GO:0055085">
    <property type="term" value="P:transmembrane transport"/>
    <property type="evidence" value="ECO:0007669"/>
    <property type="project" value="InterPro"/>
</dbReference>
<gene>
    <name evidence="6" type="ORF">OA57_03175</name>
</gene>
<evidence type="ECO:0000256" key="5">
    <source>
        <dbReference type="SAM" id="SignalP"/>
    </source>
</evidence>